<dbReference type="Gene3D" id="3.40.395.10">
    <property type="entry name" value="Adenoviral Proteinase, Chain A"/>
    <property type="match status" value="1"/>
</dbReference>
<dbReference type="GO" id="GO:0004674">
    <property type="term" value="F:protein serine/threonine kinase activity"/>
    <property type="evidence" value="ECO:0007669"/>
    <property type="project" value="UniProtKB-KW"/>
</dbReference>
<dbReference type="OrthoDB" id="73639at2759"/>
<protein>
    <recommendedName>
        <fullName evidence="5">Protein SHQ1 homolog</fullName>
        <ecNumber evidence="4">2.7.11.1</ecNumber>
    </recommendedName>
</protein>
<evidence type="ECO:0000256" key="13">
    <source>
        <dbReference type="ARBA" id="ARBA00022840"/>
    </source>
</evidence>
<feature type="binding site" evidence="17">
    <location>
        <position position="544"/>
    </location>
    <ligand>
        <name>substrate</name>
    </ligand>
</feature>
<dbReference type="InterPro" id="IPR003653">
    <property type="entry name" value="Peptidase_C48_C"/>
</dbReference>
<dbReference type="EC" id="2.7.11.1" evidence="4"/>
<keyword evidence="9" id="KW-0819">tRNA processing</keyword>
<dbReference type="PANTHER" id="PTHR12967">
    <property type="entry name" value="PROTEIN SHQ1 HOMOLOG"/>
    <property type="match status" value="1"/>
</dbReference>
<proteinExistence type="inferred from homology"/>
<dbReference type="InterPro" id="IPR011009">
    <property type="entry name" value="Kinase-like_dom_sf"/>
</dbReference>
<dbReference type="SUPFAM" id="SSF56112">
    <property type="entry name" value="Protein kinase-like (PK-like)"/>
    <property type="match status" value="1"/>
</dbReference>
<dbReference type="GO" id="GO:0051082">
    <property type="term" value="F:unfolded protein binding"/>
    <property type="evidence" value="ECO:0007669"/>
    <property type="project" value="TreeGrafter"/>
</dbReference>
<feature type="site" description="Interaction with DNA" evidence="18">
    <location>
        <position position="565"/>
    </location>
</feature>
<evidence type="ECO:0000256" key="15">
    <source>
        <dbReference type="ARBA" id="ARBA00048679"/>
    </source>
</evidence>
<dbReference type="NCBIfam" id="TIGR03724">
    <property type="entry name" value="arch_bud32"/>
    <property type="match status" value="1"/>
</dbReference>
<evidence type="ECO:0000256" key="14">
    <source>
        <dbReference type="ARBA" id="ARBA00047899"/>
    </source>
</evidence>
<dbReference type="Gene3D" id="1.10.510.10">
    <property type="entry name" value="Transferase(Phosphotransferase) domain 1"/>
    <property type="match status" value="1"/>
</dbReference>
<reference evidence="23 24" key="1">
    <citation type="submission" date="2013-11" db="EMBL/GenBank/DDBJ databases">
        <title>Draft genome of the bovine lungworm Dictyocaulus viviparus.</title>
        <authorList>
            <person name="Mitreva M."/>
        </authorList>
    </citation>
    <scope>NUCLEOTIDE SEQUENCE [LARGE SCALE GENOMIC DNA]</scope>
    <source>
        <strain evidence="23 24">HannoverDv2000</strain>
    </source>
</reference>
<comment type="similarity">
    <text evidence="1">Belongs to the peptidase C48 family.</text>
</comment>
<keyword evidence="24" id="KW-1185">Reference proteome</keyword>
<dbReference type="PROSITE" id="PS50011">
    <property type="entry name" value="PROTEIN_KINASE_DOM"/>
    <property type="match status" value="1"/>
</dbReference>
<evidence type="ECO:0000256" key="18">
    <source>
        <dbReference type="PIRSR" id="PIRSR610347-3"/>
    </source>
</evidence>
<dbReference type="GO" id="GO:0005737">
    <property type="term" value="C:cytoplasm"/>
    <property type="evidence" value="ECO:0007669"/>
    <property type="project" value="TreeGrafter"/>
</dbReference>
<dbReference type="Pfam" id="PF02902">
    <property type="entry name" value="Peptidase_C48"/>
    <property type="match status" value="1"/>
</dbReference>
<dbReference type="GO" id="GO:0008081">
    <property type="term" value="F:phosphoric diester hydrolase activity"/>
    <property type="evidence" value="ECO:0007669"/>
    <property type="project" value="InterPro"/>
</dbReference>
<feature type="active site" description="Nucleophile" evidence="16">
    <location>
        <position position="324"/>
    </location>
</feature>
<keyword evidence="6" id="KW-0723">Serine/threonine-protein kinase</keyword>
<dbReference type="InterPro" id="IPR000719">
    <property type="entry name" value="Prot_kinase_dom"/>
</dbReference>
<dbReference type="PROSITE" id="PS51203">
    <property type="entry name" value="CS"/>
    <property type="match status" value="1"/>
</dbReference>
<dbReference type="GO" id="GO:0000493">
    <property type="term" value="P:box H/ACA snoRNP assembly"/>
    <property type="evidence" value="ECO:0007669"/>
    <property type="project" value="InterPro"/>
</dbReference>
<dbReference type="Gene3D" id="3.30.200.20">
    <property type="entry name" value="Phosphorylase Kinase, domain 1"/>
    <property type="match status" value="1"/>
</dbReference>
<dbReference type="Pfam" id="PF04925">
    <property type="entry name" value="SHQ1"/>
    <property type="match status" value="1"/>
</dbReference>
<dbReference type="EMBL" id="KN716665">
    <property type="protein sequence ID" value="KJH42428.1"/>
    <property type="molecule type" value="Genomic_DNA"/>
</dbReference>
<evidence type="ECO:0000256" key="9">
    <source>
        <dbReference type="ARBA" id="ARBA00022694"/>
    </source>
</evidence>
<evidence type="ECO:0000256" key="12">
    <source>
        <dbReference type="ARBA" id="ARBA00022801"/>
    </source>
</evidence>
<evidence type="ECO:0000256" key="17">
    <source>
        <dbReference type="PIRSR" id="PIRSR610347-2"/>
    </source>
</evidence>
<reference evidence="24" key="2">
    <citation type="journal article" date="2016" name="Sci. Rep.">
        <title>Dictyocaulus viviparus genome, variome and transcriptome elucidate lungworm biology and support future intervention.</title>
        <authorList>
            <person name="McNulty S.N."/>
            <person name="Strube C."/>
            <person name="Rosa B.A."/>
            <person name="Martin J.C."/>
            <person name="Tyagi R."/>
            <person name="Choi Y.J."/>
            <person name="Wang Q."/>
            <person name="Hallsworth Pepin K."/>
            <person name="Zhang X."/>
            <person name="Ozersky P."/>
            <person name="Wilson R.K."/>
            <person name="Sternberg P.W."/>
            <person name="Gasser R.B."/>
            <person name="Mitreva M."/>
        </authorList>
    </citation>
    <scope>NUCLEOTIDE SEQUENCE [LARGE SCALE GENOMIC DNA]</scope>
    <source>
        <strain evidence="24">HannoverDv2000</strain>
    </source>
</reference>
<evidence type="ECO:0000256" key="10">
    <source>
        <dbReference type="ARBA" id="ARBA00022741"/>
    </source>
</evidence>
<feature type="domain" description="CS" evidence="22">
    <location>
        <begin position="869"/>
        <end position="957"/>
    </location>
</feature>
<evidence type="ECO:0000256" key="3">
    <source>
        <dbReference type="ARBA" id="ARBA00010630"/>
    </source>
</evidence>
<dbReference type="InterPro" id="IPR010347">
    <property type="entry name" value="Tdp1"/>
</dbReference>
<dbReference type="GO" id="GO:0000408">
    <property type="term" value="C:EKC/KEOPS complex"/>
    <property type="evidence" value="ECO:0007669"/>
    <property type="project" value="UniProtKB-ARBA"/>
</dbReference>
<dbReference type="InterPro" id="IPR008978">
    <property type="entry name" value="HSP20-like_chaperone"/>
</dbReference>
<gene>
    <name evidence="23" type="ORF">DICVIV_11580</name>
</gene>
<comment type="similarity">
    <text evidence="3">Belongs to the protein kinase superfamily. BUD32 family.</text>
</comment>
<keyword evidence="13" id="KW-0067">ATP-binding</keyword>
<evidence type="ECO:0000256" key="1">
    <source>
        <dbReference type="ARBA" id="ARBA00005234"/>
    </source>
</evidence>
<evidence type="ECO:0000256" key="16">
    <source>
        <dbReference type="PIRSR" id="PIRSR610347-1"/>
    </source>
</evidence>
<dbReference type="PROSITE" id="PS00109">
    <property type="entry name" value="PROTEIN_KINASE_TYR"/>
    <property type="match status" value="1"/>
</dbReference>
<dbReference type="STRING" id="29172.A0A0D8XCU6"/>
<dbReference type="PROSITE" id="PS50035">
    <property type="entry name" value="PLD"/>
    <property type="match status" value="1"/>
</dbReference>
<evidence type="ECO:0000256" key="6">
    <source>
        <dbReference type="ARBA" id="ARBA00022527"/>
    </source>
</evidence>
<evidence type="ECO:0000259" key="21">
    <source>
        <dbReference type="PROSITE" id="PS50600"/>
    </source>
</evidence>
<keyword evidence="12" id="KW-0378">Hydrolase</keyword>
<evidence type="ECO:0000313" key="23">
    <source>
        <dbReference type="EMBL" id="KJH42428.1"/>
    </source>
</evidence>
<dbReference type="InterPro" id="IPR039742">
    <property type="entry name" value="Shq1"/>
</dbReference>
<dbReference type="GO" id="GO:0008234">
    <property type="term" value="F:cysteine-type peptidase activity"/>
    <property type="evidence" value="ECO:0007669"/>
    <property type="project" value="InterPro"/>
</dbReference>
<evidence type="ECO:0000256" key="7">
    <source>
        <dbReference type="ARBA" id="ARBA00022670"/>
    </source>
</evidence>
<organism evidence="23 24">
    <name type="scientific">Dictyocaulus viviparus</name>
    <name type="common">Bovine lungworm</name>
    <dbReference type="NCBI Taxonomy" id="29172"/>
    <lineage>
        <taxon>Eukaryota</taxon>
        <taxon>Metazoa</taxon>
        <taxon>Ecdysozoa</taxon>
        <taxon>Nematoda</taxon>
        <taxon>Chromadorea</taxon>
        <taxon>Rhabditida</taxon>
        <taxon>Rhabditina</taxon>
        <taxon>Rhabditomorpha</taxon>
        <taxon>Strongyloidea</taxon>
        <taxon>Metastrongylidae</taxon>
        <taxon>Dictyocaulus</taxon>
    </lineage>
</organism>
<comment type="catalytic activity">
    <reaction evidence="14">
        <text>L-threonyl-[protein] + ATP = O-phospho-L-threonyl-[protein] + ADP + H(+)</text>
        <dbReference type="Rhea" id="RHEA:46608"/>
        <dbReference type="Rhea" id="RHEA-COMP:11060"/>
        <dbReference type="Rhea" id="RHEA-COMP:11605"/>
        <dbReference type="ChEBI" id="CHEBI:15378"/>
        <dbReference type="ChEBI" id="CHEBI:30013"/>
        <dbReference type="ChEBI" id="CHEBI:30616"/>
        <dbReference type="ChEBI" id="CHEBI:61977"/>
        <dbReference type="ChEBI" id="CHEBI:456216"/>
        <dbReference type="EC" id="2.7.11.1"/>
    </reaction>
</comment>
<keyword evidence="11 23" id="KW-0418">Kinase</keyword>
<evidence type="ECO:0000256" key="11">
    <source>
        <dbReference type="ARBA" id="ARBA00022777"/>
    </source>
</evidence>
<dbReference type="Gene3D" id="2.60.40.790">
    <property type="match status" value="1"/>
</dbReference>
<feature type="domain" description="PLD phosphodiesterase" evidence="20">
    <location>
        <begin position="319"/>
        <end position="349"/>
    </location>
</feature>
<dbReference type="GO" id="GO:0005524">
    <property type="term" value="F:ATP binding"/>
    <property type="evidence" value="ECO:0007669"/>
    <property type="project" value="UniProtKB-KW"/>
</dbReference>
<feature type="domain" description="Ubiquitin-like protease family profile" evidence="21">
    <location>
        <begin position="670"/>
        <end position="832"/>
    </location>
</feature>
<dbReference type="InterPro" id="IPR008266">
    <property type="entry name" value="Tyr_kinase_AS"/>
</dbReference>
<dbReference type="PROSITE" id="PS50600">
    <property type="entry name" value="ULP_PROTEASE"/>
    <property type="match status" value="1"/>
</dbReference>
<dbReference type="Gene3D" id="3.30.870.10">
    <property type="entry name" value="Endonuclease Chain A"/>
    <property type="match status" value="2"/>
</dbReference>
<dbReference type="Pfam" id="PF06293">
    <property type="entry name" value="Kdo"/>
    <property type="match status" value="1"/>
</dbReference>
<dbReference type="GO" id="GO:0006508">
    <property type="term" value="P:proteolysis"/>
    <property type="evidence" value="ECO:0007669"/>
    <property type="project" value="UniProtKB-KW"/>
</dbReference>
<evidence type="ECO:0000256" key="8">
    <source>
        <dbReference type="ARBA" id="ARBA00022679"/>
    </source>
</evidence>
<dbReference type="InterPro" id="IPR038765">
    <property type="entry name" value="Papain-like_cys_pep_sf"/>
</dbReference>
<dbReference type="SUPFAM" id="SSF56024">
    <property type="entry name" value="Phospholipase D/nuclease"/>
    <property type="match status" value="2"/>
</dbReference>
<dbReference type="SUPFAM" id="SSF54001">
    <property type="entry name" value="Cysteine proteinases"/>
    <property type="match status" value="1"/>
</dbReference>
<feature type="active site" description="Proton donor/acceptor" evidence="16">
    <location>
        <position position="542"/>
    </location>
</feature>
<feature type="binding site" evidence="17">
    <location>
        <position position="326"/>
    </location>
    <ligand>
        <name>substrate</name>
    </ligand>
</feature>
<evidence type="ECO:0000259" key="22">
    <source>
        <dbReference type="PROSITE" id="PS51203"/>
    </source>
</evidence>
<dbReference type="InterPro" id="IPR007052">
    <property type="entry name" value="CS_dom"/>
</dbReference>
<evidence type="ECO:0000259" key="19">
    <source>
        <dbReference type="PROSITE" id="PS50011"/>
    </source>
</evidence>
<feature type="domain" description="Protein kinase" evidence="19">
    <location>
        <begin position="17"/>
        <end position="307"/>
    </location>
</feature>
<accession>A0A0D8XCU6</accession>
<comment type="catalytic activity">
    <reaction evidence="15">
        <text>L-seryl-[protein] + ATP = O-phospho-L-seryl-[protein] + ADP + H(+)</text>
        <dbReference type="Rhea" id="RHEA:17989"/>
        <dbReference type="Rhea" id="RHEA-COMP:9863"/>
        <dbReference type="Rhea" id="RHEA-COMP:11604"/>
        <dbReference type="ChEBI" id="CHEBI:15378"/>
        <dbReference type="ChEBI" id="CHEBI:29999"/>
        <dbReference type="ChEBI" id="CHEBI:30616"/>
        <dbReference type="ChEBI" id="CHEBI:83421"/>
        <dbReference type="ChEBI" id="CHEBI:456216"/>
        <dbReference type="EC" id="2.7.11.1"/>
    </reaction>
</comment>
<dbReference type="Pfam" id="PF06087">
    <property type="entry name" value="Tyr-DNA_phospho"/>
    <property type="match status" value="1"/>
</dbReference>
<evidence type="ECO:0000256" key="2">
    <source>
        <dbReference type="ARBA" id="ARBA00005607"/>
    </source>
</evidence>
<keyword evidence="8" id="KW-0808">Transferase</keyword>
<dbReference type="InterPro" id="IPR007009">
    <property type="entry name" value="Shq1_C"/>
</dbReference>
<dbReference type="PANTHER" id="PTHR12967:SF0">
    <property type="entry name" value="PROTEIN SHQ1 HOMOLOG"/>
    <property type="match status" value="1"/>
</dbReference>
<evidence type="ECO:0000256" key="5">
    <source>
        <dbReference type="ARBA" id="ARBA00013750"/>
    </source>
</evidence>
<dbReference type="Pfam" id="PF21413">
    <property type="entry name" value="SHQ1-like_CS"/>
    <property type="match status" value="1"/>
</dbReference>
<evidence type="ECO:0000259" key="20">
    <source>
        <dbReference type="PROSITE" id="PS50035"/>
    </source>
</evidence>
<dbReference type="Proteomes" id="UP000053766">
    <property type="component" value="Unassembled WGS sequence"/>
</dbReference>
<comment type="similarity">
    <text evidence="2">Belongs to the SHQ1 family.</text>
</comment>
<dbReference type="GO" id="GO:0006281">
    <property type="term" value="P:DNA repair"/>
    <property type="evidence" value="ECO:0007669"/>
    <property type="project" value="InterPro"/>
</dbReference>
<dbReference type="InterPro" id="IPR022495">
    <property type="entry name" value="Bud32"/>
</dbReference>
<dbReference type="InterPro" id="IPR048696">
    <property type="entry name" value="SHQ1-like_CS"/>
</dbReference>
<name>A0A0D8XCU6_DICVI</name>
<keyword evidence="7" id="KW-0645">Protease</keyword>
<dbReference type="FunFam" id="3.30.200.20:FF:000201">
    <property type="entry name" value="TP53-regulating kinase isoform X1"/>
    <property type="match status" value="1"/>
</dbReference>
<evidence type="ECO:0000256" key="4">
    <source>
        <dbReference type="ARBA" id="ARBA00012513"/>
    </source>
</evidence>
<dbReference type="GO" id="GO:0005654">
    <property type="term" value="C:nucleoplasm"/>
    <property type="evidence" value="ECO:0007669"/>
    <property type="project" value="TreeGrafter"/>
</dbReference>
<dbReference type="InterPro" id="IPR001736">
    <property type="entry name" value="PLipase_D/transphosphatidylase"/>
</dbReference>
<evidence type="ECO:0000313" key="24">
    <source>
        <dbReference type="Proteomes" id="UP000053766"/>
    </source>
</evidence>
<sequence>MEKIESEVNFESGFEYEIQDEVVRQGAEARVFFCIYLGKPAIMKERFVKKYRHPALDRQLNKTRMRNELRGLVKARELGICVPAVFFVDDDKNRLIMERIEGCTANSWIQSKRMKDDDCAQSITEVLELGKAIGYSIGKMHLGNLIHGDLTTSNIIVKDGNFRRPFFIDFGLASLGKVCPEDKGVDLYVLERALISTDINSEQLFDSVLQGYREVDIKHGDAVITSINILPDKYNVDAFHLSELLQIIQPQLSIHFNFMIDLDWLIRQYPTSCRESPIFCVVGEKMGTDKRTGANYSLQDVAAHNFKNVSIFGASLPIPFGTHHTKLSIFDCEDKLHVIVSTANLIESDWNEKTQCFYYACGNTDGNRPVSTSEFAADLCTYITEYRIPDVSFWIDRIRNCDFSHVLDRLVFSVPGYHQADRLHKFGHPSLARFLRNRPTPNPDARRLFLAQCSSIGSLGDKSDSWLRPQFSRSLQGDQISYSSRLFLIYPCVEDVRNSLEGYSAGDSLPYQQSTAKRQPWLREIMCKWRSDQWGRTKAMPHVKTYTEIIDGIPQWVLITSANLSKAAWGDLQKNRTQLLVRSYELGVLITDSTRLKLPYDYPVARYSSTDEPWICDTSYLKSDSHGKQWIVTRFFEVCYKTHKSCEQMSSKCSQISNEKDLKVLSYGDVVLYASDLRTLLPEMWLNDNILSFACDYLLSNAPDDIKEQVAIVSAASCELIRYCGEMEVIRGIFDTLDLSNKEKVLFIMNDRNDPTAVGGTHWSLLVLINRQSLFRYYDSMNKSKAPVARQLVNILTPFLDAKQYSFVVEDCAQQYNSFDCGLYVIEFVRHELKVGNTSADCVGPDYMNTQRQHWIDIINSLSSAQRCMITPSFNIVQNDKWLIFTIHAPFAKIAELEIEYGDKIFMFFAPPYYLRVHLTREIEDNDSGTAKYDSTLGEFTIHVPKKNVGEDFPHLDMITELLNPQRNFTARKLVEEISDEEGKDLVENDSQFFIEQKITCISNGLSENPVCGYGFAWRRSEVLGECQLSNEIGGLLDISDPEHSFISERFSQCAQYDIKRFDADRYLLDFMDPDESLLHSIDLTLDLQLYIDANDRTRLKDFPRKKLPVLSGKEHYKVALSLVDIIFAFAYDSRINDWETCCESGWNIVKLSPSLSFLCQYESAKEAIIASVRRSLCYPLYRNWNLSLKVVSDTNTIIQKGRSAILHILCVIYGILIDSGEFRYLFNDLFITDYCLWIQSVDDAILKTLQFELAKIQILKSDLVLDLEELELEGKMAVLKLKQHAEFFINMSKNLYKGYIRLAAQWPKDNFKSTERNLASFLGQEIERQFKCGVPASDMRLCERRYHGSL</sequence>
<dbReference type="GO" id="GO:0008033">
    <property type="term" value="P:tRNA processing"/>
    <property type="evidence" value="ECO:0007669"/>
    <property type="project" value="UniProtKB-KW"/>
</dbReference>
<keyword evidence="10" id="KW-0547">Nucleotide-binding</keyword>